<organism evidence="1 2">
    <name type="scientific">Arctium lappa</name>
    <name type="common">Greater burdock</name>
    <name type="synonym">Lappa major</name>
    <dbReference type="NCBI Taxonomy" id="4217"/>
    <lineage>
        <taxon>Eukaryota</taxon>
        <taxon>Viridiplantae</taxon>
        <taxon>Streptophyta</taxon>
        <taxon>Embryophyta</taxon>
        <taxon>Tracheophyta</taxon>
        <taxon>Spermatophyta</taxon>
        <taxon>Magnoliopsida</taxon>
        <taxon>eudicotyledons</taxon>
        <taxon>Gunneridae</taxon>
        <taxon>Pentapetalae</taxon>
        <taxon>asterids</taxon>
        <taxon>campanulids</taxon>
        <taxon>Asterales</taxon>
        <taxon>Asteraceae</taxon>
        <taxon>Carduoideae</taxon>
        <taxon>Cardueae</taxon>
        <taxon>Arctiinae</taxon>
        <taxon>Arctium</taxon>
    </lineage>
</organism>
<keyword evidence="2" id="KW-1185">Reference proteome</keyword>
<reference evidence="1 2" key="2">
    <citation type="journal article" date="2022" name="Mol. Ecol. Resour.">
        <title>The genomes of chicory, endive, great burdock and yacon provide insights into Asteraceae paleo-polyploidization history and plant inulin production.</title>
        <authorList>
            <person name="Fan W."/>
            <person name="Wang S."/>
            <person name="Wang H."/>
            <person name="Wang A."/>
            <person name="Jiang F."/>
            <person name="Liu H."/>
            <person name="Zhao H."/>
            <person name="Xu D."/>
            <person name="Zhang Y."/>
        </authorList>
    </citation>
    <scope>NUCLEOTIDE SEQUENCE [LARGE SCALE GENOMIC DNA]</scope>
    <source>
        <strain evidence="2">cv. Niubang</strain>
    </source>
</reference>
<proteinExistence type="predicted"/>
<sequence length="123" mass="13645">MKSSVSGVDDQAVKVVDIVDTFRLQEQPPFDKKQFVTYIKLGSKLFDVPLDVGSTRRLVAPLIHLTLISGDSTRCFSSPTLAPGSPFLLRLFKDPSPSYNFTKLQEGEILYNSGPLSSQEQDH</sequence>
<evidence type="ECO:0000313" key="2">
    <source>
        <dbReference type="Proteomes" id="UP001055879"/>
    </source>
</evidence>
<gene>
    <name evidence="1" type="ORF">L6452_27284</name>
</gene>
<evidence type="ECO:0000313" key="1">
    <source>
        <dbReference type="EMBL" id="KAI3701865.1"/>
    </source>
</evidence>
<dbReference type="EMBL" id="CM042055">
    <property type="protein sequence ID" value="KAI3701865.1"/>
    <property type="molecule type" value="Genomic_DNA"/>
</dbReference>
<accession>A0ACB8ZWW8</accession>
<protein>
    <submittedName>
        <fullName evidence="1">Uncharacterized protein</fullName>
    </submittedName>
</protein>
<name>A0ACB8ZWW8_ARCLA</name>
<comment type="caution">
    <text evidence="1">The sequence shown here is derived from an EMBL/GenBank/DDBJ whole genome shotgun (WGS) entry which is preliminary data.</text>
</comment>
<reference evidence="2" key="1">
    <citation type="journal article" date="2022" name="Mol. Ecol. Resour.">
        <title>The genomes of chicory, endive, great burdock and yacon provide insights into Asteraceae palaeo-polyploidization history and plant inulin production.</title>
        <authorList>
            <person name="Fan W."/>
            <person name="Wang S."/>
            <person name="Wang H."/>
            <person name="Wang A."/>
            <person name="Jiang F."/>
            <person name="Liu H."/>
            <person name="Zhao H."/>
            <person name="Xu D."/>
            <person name="Zhang Y."/>
        </authorList>
    </citation>
    <scope>NUCLEOTIDE SEQUENCE [LARGE SCALE GENOMIC DNA]</scope>
    <source>
        <strain evidence="2">cv. Niubang</strain>
    </source>
</reference>
<dbReference type="Proteomes" id="UP001055879">
    <property type="component" value="Linkage Group LG09"/>
</dbReference>